<dbReference type="PROSITE" id="PS00080">
    <property type="entry name" value="MULTICOPPER_OXIDASE2"/>
    <property type="match status" value="1"/>
</dbReference>
<feature type="region of interest" description="Disordered" evidence="2">
    <location>
        <begin position="1159"/>
        <end position="1190"/>
    </location>
</feature>
<feature type="signal peptide" evidence="3">
    <location>
        <begin position="1"/>
        <end position="29"/>
    </location>
</feature>
<evidence type="ECO:0000313" key="4">
    <source>
        <dbReference type="EMBL" id="MCO6051775.1"/>
    </source>
</evidence>
<feature type="region of interest" description="Disordered" evidence="2">
    <location>
        <begin position="1747"/>
        <end position="1769"/>
    </location>
</feature>
<gene>
    <name evidence="4" type="ORF">NGM99_18475</name>
</gene>
<evidence type="ECO:0000256" key="1">
    <source>
        <dbReference type="ARBA" id="ARBA00022723"/>
    </source>
</evidence>
<proteinExistence type="predicted"/>
<dbReference type="InterPro" id="IPR002355">
    <property type="entry name" value="Cu_oxidase_Cu_BS"/>
</dbReference>
<protein>
    <recommendedName>
        <fullName evidence="6">Copper oxidase</fullName>
    </recommendedName>
</protein>
<sequence>MPNSSRRAIAILGTITLLAAGSALGPAFAATSSVPQDQAASPSCERVVKADVVALEQAYILNRFSAYVPAGMLFALKRDVVSQDGGAVLEPGKVQLRPDKRPRPLVLRANEGDCLEIRFTNLLSPVADEEGGIPRENDGKLPAHVSARPGSVHPDGLVAPEKVSVDRPRTRAASFHITGLELVPMTMEECPVDAACGGDGSNVGLPTQQGVLFNPATSPAVRQTFDLGSLAKPGQTVVSRWRARTEGAYFAYSGGAPVGGEGDGGQLGLGLFASVNVEPEGSQWYRSQVSYGEMQSVKGATASGRHPYMNIDYGAQHAENGKSVPVLRLLDDENNIVHSDLNAVIVPDGFSKGPESSACNGEAFGDSCGRPFREFTVIFHDEVHAEQAFPELADESNPLHLIKDGMGINYGVSSMGSLVMSTPGMGKNTGVAKNCPECRAEEFFLSSWANGDPALILDYDDAGQAVGARYPDDPSNVHNSYLGDTVRFRNLHAGPKETHVFHLHAHQWVQDSSDPNSTYLDSQTISPGATFSYNIEFGGAGNRNYTPGDSIFHCHLYPHFAQGMWELWRVHDAFVDGRPGYFDKREAVGPTNDPAMMNLPDAEIADGTAQPAIVPIPGTALAPMPSAEFRGYPFYIPGEPGHRPPQPVLDMDVLGGLADPTQEPDEANVVDGGLPRHVVTGGTLQSNLKEALATGGDAARVIAQRVAKQNPEALSTLAKQWDALQIKPIPVTGTPDEKAAMAFHEGALQTASLHPTDVTAVPHPVWWNPNRAYETDYARSVPIQTPPPGPPLFYVNSRPRAPGAPYANPCPANAPDRFYRTAFIQTELTYNKHGWFDPQGRIISLENDIKDVIDPDTRTKLPEPLFFRANSGECITFNSTNLVPSALNVDDFQIYTPTDTIGQHIHLVKFDVTSSDGSGNGYNYEDATFSPQEVRERIFAFNRTPHPDNTPKSEAEKLHPKTHPLFLAGGDIFEAAKIFPERYNALLAKGTCVAQEPGQSDANYEKELRENHPFCGAQRTTQRWWADPILNTVSGKDNTLRTVFTHDHMGPSSHQQHGLYAGLVIEPANSVWTPVGKTVSAAEMAQAGAPAGLDCGTADPAARPVLCEKLIGGSNLALKTAPQLLDANDPIEGKIEPRAPLRLRSDGGPTATMANILAPDCIGDSDSSPVQPDSGRNRAGPVQPCAPGKEAHNTRREFALAIADFGIAYNTALEPINPEPRNDDSVLRDESFVRFGRRHVASTPARPLAISSEDPGSQYFNYRHEPLALRLSKAEPDSVIGGWNYRQNPARADESTPCRPGDQNCLGDAANGFSSAVHAKRDETLAKQPLPAVVTPQTRTLLAGTDAEAKLDGVLTSVEQWRRDFNCALYPDDLMGAAQGCRESIERHEPWRRFGDPATPILPAFEGDPVQIRLIQGAQEAQHVFTMNGVKWLRLPGDVEGGTGNKGSGFTNAQPVGISEHFEFNLTVNPFNASHADYLYFGSSVDQLWDGLWGMLRSFSKLEPGEETTPVATSQSANVHFEPAKFLATLPDIAPVPDQGTGSVDEKACPPAQPGEEARHHRYFDVSAVRACDLFGACGLSGSKGITYSRRFGIEDEKALVYVLEDEGICKDAETCDEHESDFMQMPNATALAKLRTQFAAGRPLEPMVLRASAGQCLHVNLRNHLPPWLGDGPKTGTDGKPQEVAEAQAYFNFLPMITDGFNINQFRMSSTVGLSAPRVAAHPLWAEGSNVGLNGAVLAQAPETPAEGGALRRQGTLVPPCTSDPARDGLEQERCKESMIWSLSDFQFTGSATNSPVEFGAVPLRSFGDPLKHPAHGLVGALVVGPQGSEICQNDRFARTLPLPPEATALSHIPDGPSAEVCREDGSRYLDHVVVVQDAVSATRGGLPVGNLSGAEEPDDYGVKALNYKTEPLWARTGNDPSVPFEERNAFDQGNLLNSAVRFDGATIHCASGIPPLLAEKNPCDPETPVLEAQAGETVRLHFVHGGGHTRQQGLSVSGHSWNPYPWSDDSHVFDASAGSSIRQGVFNGFGPMMGISLELKAGGADKVPLDYLMRSQASFLFDGGIWGIFRVRPVESAQQQ</sequence>
<evidence type="ECO:0000313" key="5">
    <source>
        <dbReference type="Proteomes" id="UP001205906"/>
    </source>
</evidence>
<evidence type="ECO:0000256" key="3">
    <source>
        <dbReference type="SAM" id="SignalP"/>
    </source>
</evidence>
<dbReference type="SUPFAM" id="SSF49503">
    <property type="entry name" value="Cupredoxins"/>
    <property type="match status" value="2"/>
</dbReference>
<keyword evidence="5" id="KW-1185">Reference proteome</keyword>
<reference evidence="4 5" key="1">
    <citation type="submission" date="2022-06" db="EMBL/GenBank/DDBJ databases">
        <title>Mesorhizobium sp. strain RP14 Genome sequencing and assembly.</title>
        <authorList>
            <person name="Kim I."/>
        </authorList>
    </citation>
    <scope>NUCLEOTIDE SEQUENCE [LARGE SCALE GENOMIC DNA]</scope>
    <source>
        <strain evidence="5">RP14(2022)</strain>
    </source>
</reference>
<dbReference type="EMBL" id="JAMXQS010000009">
    <property type="protein sequence ID" value="MCO6051775.1"/>
    <property type="molecule type" value="Genomic_DNA"/>
</dbReference>
<accession>A0ABT1CAD5</accession>
<dbReference type="Gene3D" id="2.60.40.420">
    <property type="entry name" value="Cupredoxins - blue copper proteins"/>
    <property type="match status" value="3"/>
</dbReference>
<evidence type="ECO:0008006" key="6">
    <source>
        <dbReference type="Google" id="ProtNLM"/>
    </source>
</evidence>
<dbReference type="Proteomes" id="UP001205906">
    <property type="component" value="Unassembled WGS sequence"/>
</dbReference>
<keyword evidence="3" id="KW-0732">Signal</keyword>
<organism evidence="4 5">
    <name type="scientific">Mesorhizobium liriopis</name>
    <dbReference type="NCBI Taxonomy" id="2953882"/>
    <lineage>
        <taxon>Bacteria</taxon>
        <taxon>Pseudomonadati</taxon>
        <taxon>Pseudomonadota</taxon>
        <taxon>Alphaproteobacteria</taxon>
        <taxon>Hyphomicrobiales</taxon>
        <taxon>Phyllobacteriaceae</taxon>
        <taxon>Mesorhizobium</taxon>
    </lineage>
</organism>
<keyword evidence="1" id="KW-0479">Metal-binding</keyword>
<dbReference type="InterPro" id="IPR008972">
    <property type="entry name" value="Cupredoxin"/>
</dbReference>
<name>A0ABT1CAD5_9HYPH</name>
<evidence type="ECO:0000256" key="2">
    <source>
        <dbReference type="SAM" id="MobiDB-lite"/>
    </source>
</evidence>
<feature type="chain" id="PRO_5045562423" description="Copper oxidase" evidence="3">
    <location>
        <begin position="30"/>
        <end position="2082"/>
    </location>
</feature>
<comment type="caution">
    <text evidence="4">The sequence shown here is derived from an EMBL/GenBank/DDBJ whole genome shotgun (WGS) entry which is preliminary data.</text>
</comment>
<dbReference type="RefSeq" id="WP_252821685.1">
    <property type="nucleotide sequence ID" value="NZ_JAMXQS010000009.1"/>
</dbReference>